<accession>A0A7J2U228</accession>
<feature type="transmembrane region" description="Helical" evidence="1">
    <location>
        <begin position="69"/>
        <end position="91"/>
    </location>
</feature>
<feature type="transmembrane region" description="Helical" evidence="1">
    <location>
        <begin position="97"/>
        <end position="119"/>
    </location>
</feature>
<dbReference type="EMBL" id="DSEU01000008">
    <property type="protein sequence ID" value="HEM66313.1"/>
    <property type="molecule type" value="Genomic_DNA"/>
</dbReference>
<reference evidence="2" key="1">
    <citation type="journal article" date="2020" name="mSystems">
        <title>Genome- and Community-Level Interaction Insights into Carbon Utilization and Element Cycling Functions of Hydrothermarchaeota in Hydrothermal Sediment.</title>
        <authorList>
            <person name="Zhou Z."/>
            <person name="Liu Y."/>
            <person name="Xu W."/>
            <person name="Pan J."/>
            <person name="Luo Z.H."/>
            <person name="Li M."/>
        </authorList>
    </citation>
    <scope>NUCLEOTIDE SEQUENCE [LARGE SCALE GENOMIC DNA]</scope>
    <source>
        <strain evidence="2">SpSt-125</strain>
    </source>
</reference>
<keyword evidence="1" id="KW-1133">Transmembrane helix</keyword>
<protein>
    <submittedName>
        <fullName evidence="2">Uncharacterized protein</fullName>
    </submittedName>
</protein>
<sequence>MLLIELLVVLYYGKSYQVFIEAFLFFLFTGDFIILIELTVLPIPIIKVMQFFVSFKNRICNAKQTMQQLYALSYDKLVDVLLHIGATLVALSFEAMLYNFITLVAILLYIILSAIVIFLERERDTMKNFLSSIPPLGILIALRSSCKH</sequence>
<proteinExistence type="predicted"/>
<keyword evidence="1" id="KW-0812">Transmembrane</keyword>
<dbReference type="AlphaFoldDB" id="A0A7J2U228"/>
<organism evidence="2">
    <name type="scientific">Ignisphaera aggregans</name>
    <dbReference type="NCBI Taxonomy" id="334771"/>
    <lineage>
        <taxon>Archaea</taxon>
        <taxon>Thermoproteota</taxon>
        <taxon>Thermoprotei</taxon>
        <taxon>Desulfurococcales</taxon>
        <taxon>Desulfurococcaceae</taxon>
        <taxon>Ignisphaera</taxon>
    </lineage>
</organism>
<comment type="caution">
    <text evidence="2">The sequence shown here is derived from an EMBL/GenBank/DDBJ whole genome shotgun (WGS) entry which is preliminary data.</text>
</comment>
<keyword evidence="1" id="KW-0472">Membrane</keyword>
<name>A0A7J2U228_9CREN</name>
<gene>
    <name evidence="2" type="ORF">ENO26_01880</name>
</gene>
<feature type="transmembrane region" description="Helical" evidence="1">
    <location>
        <begin position="20"/>
        <end position="48"/>
    </location>
</feature>
<evidence type="ECO:0000313" key="2">
    <source>
        <dbReference type="EMBL" id="HEM66313.1"/>
    </source>
</evidence>
<evidence type="ECO:0000256" key="1">
    <source>
        <dbReference type="SAM" id="Phobius"/>
    </source>
</evidence>